<keyword evidence="1" id="KW-0547">Nucleotide-binding</keyword>
<dbReference type="PANTHER" id="PTHR11361">
    <property type="entry name" value="DNA MISMATCH REPAIR PROTEIN MUTS FAMILY MEMBER"/>
    <property type="match status" value="1"/>
</dbReference>
<dbReference type="Proteomes" id="UP000260680">
    <property type="component" value="Unassembled WGS sequence"/>
</dbReference>
<evidence type="ECO:0000313" key="6">
    <source>
        <dbReference type="Proteomes" id="UP000260680"/>
    </source>
</evidence>
<dbReference type="GO" id="GO:0006298">
    <property type="term" value="P:mismatch repair"/>
    <property type="evidence" value="ECO:0007669"/>
    <property type="project" value="InterPro"/>
</dbReference>
<dbReference type="GO" id="GO:0030983">
    <property type="term" value="F:mismatched DNA binding"/>
    <property type="evidence" value="ECO:0007669"/>
    <property type="project" value="InterPro"/>
</dbReference>
<dbReference type="InterPro" id="IPR045076">
    <property type="entry name" value="MutS"/>
</dbReference>
<proteinExistence type="predicted"/>
<dbReference type="GO" id="GO:0005524">
    <property type="term" value="F:ATP binding"/>
    <property type="evidence" value="ECO:0007669"/>
    <property type="project" value="UniProtKB-KW"/>
</dbReference>
<evidence type="ECO:0000313" key="5">
    <source>
        <dbReference type="EMBL" id="RFZ76098.1"/>
    </source>
</evidence>
<dbReference type="Pfam" id="PF00488">
    <property type="entry name" value="MutS_V"/>
    <property type="match status" value="1"/>
</dbReference>
<dbReference type="PANTHER" id="PTHR11361:SF152">
    <property type="entry name" value="DNA MISMATCH REPAIR PROTEIN"/>
    <property type="match status" value="1"/>
</dbReference>
<organism evidence="5 6">
    <name type="scientific">Lacrimispora amygdalina</name>
    <dbReference type="NCBI Taxonomy" id="253257"/>
    <lineage>
        <taxon>Bacteria</taxon>
        <taxon>Bacillati</taxon>
        <taxon>Bacillota</taxon>
        <taxon>Clostridia</taxon>
        <taxon>Lachnospirales</taxon>
        <taxon>Lachnospiraceae</taxon>
        <taxon>Lacrimispora</taxon>
    </lineage>
</organism>
<sequence length="367" mass="42059">MFPFFVALINIVIYSFQKSKYETYLNMLSSVLKILIASKRIVDQPVLKYNNIFKDLGYNLDKFRPLLIKISKLQHRSSSNISGDAMTLLESMTFGITLWDIIQYDKIICQLIGYQKELMALYTVIGEIDSAISVASFRKTLPFYCTPIFSKSNNITAEDIYHPLVENPIYNSILLKKGCIITGSNASGKSTFIKALAINALLAQNIYTCLAKKFIIPYSAIITSMAVRDEVSTAESYYIKEIKYIRRIIRALNEKKLVFCIIDEILRGTNTEERIAASVAVLKYLYGKNCITVVATHDIELTEMLENYYENFHFSEHISDKKILFEYKIHQGPAISRNAIKLLEYMEFPEEITQEAVKLLQSENKII</sequence>
<comment type="caution">
    <text evidence="5">The sequence shown here is derived from an EMBL/GenBank/DDBJ whole genome shotgun (WGS) entry which is preliminary data.</text>
</comment>
<accession>A0A3E2N531</accession>
<protein>
    <recommendedName>
        <fullName evidence="4">DNA mismatch repair proteins mutS family domain-containing protein</fullName>
    </recommendedName>
</protein>
<reference evidence="5 6" key="1">
    <citation type="submission" date="2018-07" db="EMBL/GenBank/DDBJ databases">
        <title>New species, Clostridium PI-S10-A1B.</title>
        <authorList>
            <person name="Krishna G."/>
            <person name="Summeta K."/>
            <person name="Shikha S."/>
            <person name="Prabhu P.B."/>
            <person name="Suresh K."/>
        </authorList>
    </citation>
    <scope>NUCLEOTIDE SEQUENCE [LARGE SCALE GENOMIC DNA]</scope>
    <source>
        <strain evidence="5 6">PI-S10-A1B</strain>
    </source>
</reference>
<keyword evidence="3" id="KW-0238">DNA-binding</keyword>
<dbReference type="GO" id="GO:0140664">
    <property type="term" value="F:ATP-dependent DNA damage sensor activity"/>
    <property type="evidence" value="ECO:0007669"/>
    <property type="project" value="InterPro"/>
</dbReference>
<feature type="domain" description="DNA mismatch repair proteins mutS family" evidence="4">
    <location>
        <begin position="176"/>
        <end position="361"/>
    </location>
</feature>
<gene>
    <name evidence="5" type="ORF">DS742_25645</name>
</gene>
<dbReference type="InterPro" id="IPR000432">
    <property type="entry name" value="DNA_mismatch_repair_MutS_C"/>
</dbReference>
<evidence type="ECO:0000256" key="2">
    <source>
        <dbReference type="ARBA" id="ARBA00022840"/>
    </source>
</evidence>
<dbReference type="SUPFAM" id="SSF52540">
    <property type="entry name" value="P-loop containing nucleoside triphosphate hydrolases"/>
    <property type="match status" value="1"/>
</dbReference>
<dbReference type="InterPro" id="IPR027417">
    <property type="entry name" value="P-loop_NTPase"/>
</dbReference>
<dbReference type="EMBL" id="QOHO01000106">
    <property type="protein sequence ID" value="RFZ76098.1"/>
    <property type="molecule type" value="Genomic_DNA"/>
</dbReference>
<dbReference type="Gene3D" id="3.40.50.300">
    <property type="entry name" value="P-loop containing nucleotide triphosphate hydrolases"/>
    <property type="match status" value="1"/>
</dbReference>
<evidence type="ECO:0000259" key="4">
    <source>
        <dbReference type="SMART" id="SM00534"/>
    </source>
</evidence>
<dbReference type="GO" id="GO:0005829">
    <property type="term" value="C:cytosol"/>
    <property type="evidence" value="ECO:0007669"/>
    <property type="project" value="TreeGrafter"/>
</dbReference>
<name>A0A3E2N531_9FIRM</name>
<dbReference type="AlphaFoldDB" id="A0A3E2N531"/>
<evidence type="ECO:0000256" key="1">
    <source>
        <dbReference type="ARBA" id="ARBA00022741"/>
    </source>
</evidence>
<keyword evidence="2" id="KW-0067">ATP-binding</keyword>
<dbReference type="SMART" id="SM00534">
    <property type="entry name" value="MUTSac"/>
    <property type="match status" value="1"/>
</dbReference>
<evidence type="ECO:0000256" key="3">
    <source>
        <dbReference type="ARBA" id="ARBA00023125"/>
    </source>
</evidence>